<evidence type="ECO:0000256" key="2">
    <source>
        <dbReference type="SAM" id="MobiDB-lite"/>
    </source>
</evidence>
<dbReference type="Pfam" id="PF13976">
    <property type="entry name" value="gag_pre-integrs"/>
    <property type="match status" value="1"/>
</dbReference>
<proteinExistence type="predicted"/>
<evidence type="ECO:0000259" key="4">
    <source>
        <dbReference type="Pfam" id="PF07727"/>
    </source>
</evidence>
<dbReference type="SUPFAM" id="SSF49503">
    <property type="entry name" value="Cupredoxins"/>
    <property type="match status" value="1"/>
</dbReference>
<dbReference type="InterPro" id="IPR012337">
    <property type="entry name" value="RNaseH-like_sf"/>
</dbReference>
<dbReference type="SUPFAM" id="SSF56672">
    <property type="entry name" value="DNA/RNA polymerases"/>
    <property type="match status" value="1"/>
</dbReference>
<organism evidence="8 9">
    <name type="scientific">Hibiscus syriacus</name>
    <name type="common">Rose of Sharon</name>
    <dbReference type="NCBI Taxonomy" id="106335"/>
    <lineage>
        <taxon>Eukaryota</taxon>
        <taxon>Viridiplantae</taxon>
        <taxon>Streptophyta</taxon>
        <taxon>Embryophyta</taxon>
        <taxon>Tracheophyta</taxon>
        <taxon>Spermatophyta</taxon>
        <taxon>Magnoliopsida</taxon>
        <taxon>eudicotyledons</taxon>
        <taxon>Gunneridae</taxon>
        <taxon>Pentapetalae</taxon>
        <taxon>rosids</taxon>
        <taxon>malvids</taxon>
        <taxon>Malvales</taxon>
        <taxon>Malvaceae</taxon>
        <taxon>Malvoideae</taxon>
        <taxon>Hibiscus</taxon>
    </lineage>
</organism>
<sequence length="1303" mass="145549">MIALRPDGVLINGKAGKVGAKQEAFFTMKPDKTYMYRICNVGHNASINFRIQGHTMKLMEMEGSQIVHNLYDSLDVHNRQFFKVLVTADQAPKDYYIVASTRFHKEVQTSTAIISYTNGKGEASPELPPAPIGWAWSLNQFRTFRWNLTASTSRPNPQGSYHYGAINITCSIKLVNACEYLNMADKVFKYDVMKDEPENTTDLIEQPNVLNMTFRNSWRSLLRTTRKACGHTTWTERMCQQGKPSVIAPAKNILVVLLSVRSHRLEKFLIGTDSALASWLLSTMSPSILPHMVGTDTAAQVWSTVTKFFASSSTTMIMNLHYRLKAIKKEDLSMRNFITKVKELCDALAACGSPVSEYEQIATILNGLSSEYRPFVAIITASWEPFTLDGGQSWLKHLGRIWVALVHIKEVVVVLSPGFNANCVERYGCVHQGSWDGTVSAMMAKCGQHFSTGGSGNSRPSGKWVVDSRASHHVTSDVANVVAGEEYTGTGKLLVGNGNSLSISKVGQSSLVTSTRSLRLNDLQLVPSISKNLVSVSKLARDNKVFLEFHARRCVIRDEDTKAVLLEGREKDGLYEFNSTLFNNNVPTQCNVVHGIVDFGLWHRRLGHSSRDTLQQVCKDCNVGLSLVNDEICTACQVRKSHSLPFSASQTVYSEHFQLVYVDLWGPPHVVSNGYRYYISFVDAYSRFMWVYLLKEKSQALYAFRLFQRMALQEDGVRHRLTCPHTSQQNVVVERKHRHIINTALTLLAQASLPLKYWSYAITTAVYLINRCFPCLRSFQSHKFEYRSQACTFLGYSVQHEGYLCLAPGGRIYISRHVQFDESVFPFTGQATAVHPYPTNNLQPSAIIDVVHGINKVLNNQAVPPCSTLHHCENESSTSHTSSSYHRVNEQMNSAEIDADVASGDNVDGSARHTISPRQTDGSGDLRVPEHSTLVADSALQMSSHNNSSNMVVSSGIASCPSSSNVHYMVTRSKDGIFKPKVFSVQSVIDDEEPISIEQALLSHVWKDTVMDEYNALIGKSTWRLVSLPPGRTTIGCKWLFRMKKNIDGSVARYKARLVAKGFAQIPGQDFNDTFSLVIRPSTVKIVLSLAVMNGCKLRQVDVNNAFLNGDLREEVFMVQPPGSVVGALLYLNHTRPDIAYCVNRVAQYMHTPCTQHWVAMKHILRYLCETLDYGLVFQKTGLGLYLVAFADVDWASNVDDHHSISGFCIFLGGNLVSWGSKRQWSISRSTTEAEYRALADVLADVIWIQALLTDMGIPPSSTLVVWSDNTNAIAMSANPVMHSWSKHVELDLHFIWEKVVAR</sequence>
<keyword evidence="1" id="KW-0064">Aspartyl protease</keyword>
<dbReference type="Gene3D" id="3.30.420.10">
    <property type="entry name" value="Ribonuclease H-like superfamily/Ribonuclease H"/>
    <property type="match status" value="2"/>
</dbReference>
<dbReference type="PANTHER" id="PTHR11439:SF467">
    <property type="entry name" value="INTEGRASE CATALYTIC DOMAIN-CONTAINING PROTEIN"/>
    <property type="match status" value="1"/>
</dbReference>
<reference evidence="8" key="1">
    <citation type="submission" date="2019-09" db="EMBL/GenBank/DDBJ databases">
        <title>Draft genome information of white flower Hibiscus syriacus.</title>
        <authorList>
            <person name="Kim Y.-M."/>
        </authorList>
    </citation>
    <scope>NUCLEOTIDE SEQUENCE [LARGE SCALE GENOMIC DNA]</scope>
    <source>
        <strain evidence="8">YM2019G1</strain>
    </source>
</reference>
<dbReference type="Pfam" id="PF07727">
    <property type="entry name" value="RVT_2"/>
    <property type="match status" value="1"/>
</dbReference>
<feature type="domain" description="Plastocyanin-like" evidence="3">
    <location>
        <begin position="4"/>
        <end position="118"/>
    </location>
</feature>
<feature type="domain" description="Retroviral polymerase SH3-like" evidence="7">
    <location>
        <begin position="771"/>
        <end position="829"/>
    </location>
</feature>
<evidence type="ECO:0000313" key="8">
    <source>
        <dbReference type="EMBL" id="KAE8710348.1"/>
    </source>
</evidence>
<dbReference type="InterPro" id="IPR057670">
    <property type="entry name" value="SH3_retrovirus"/>
</dbReference>
<dbReference type="InterPro" id="IPR036397">
    <property type="entry name" value="RNaseH_sf"/>
</dbReference>
<evidence type="ECO:0000259" key="7">
    <source>
        <dbReference type="Pfam" id="PF25597"/>
    </source>
</evidence>
<dbReference type="InterPro" id="IPR008972">
    <property type="entry name" value="Cupredoxin"/>
</dbReference>
<dbReference type="Pfam" id="PF22936">
    <property type="entry name" value="Pol_BBD"/>
    <property type="match status" value="1"/>
</dbReference>
<dbReference type="InterPro" id="IPR025724">
    <property type="entry name" value="GAG-pre-integrase_dom"/>
</dbReference>
<dbReference type="Pfam" id="PF14223">
    <property type="entry name" value="Retrotran_gag_2"/>
    <property type="match status" value="1"/>
</dbReference>
<dbReference type="InterPro" id="IPR054722">
    <property type="entry name" value="PolX-like_BBD"/>
</dbReference>
<evidence type="ECO:0000259" key="6">
    <source>
        <dbReference type="Pfam" id="PF22936"/>
    </source>
</evidence>
<evidence type="ECO:0000259" key="5">
    <source>
        <dbReference type="Pfam" id="PF13976"/>
    </source>
</evidence>
<dbReference type="Pfam" id="PF25597">
    <property type="entry name" value="SH3_retrovirus"/>
    <property type="match status" value="1"/>
</dbReference>
<evidence type="ECO:0000259" key="3">
    <source>
        <dbReference type="Pfam" id="PF00394"/>
    </source>
</evidence>
<feature type="region of interest" description="Disordered" evidence="2">
    <location>
        <begin position="902"/>
        <end position="928"/>
    </location>
</feature>
<keyword evidence="1" id="KW-0378">Hydrolase</keyword>
<dbReference type="EMBL" id="VEPZ02000929">
    <property type="protein sequence ID" value="KAE8710348.1"/>
    <property type="molecule type" value="Genomic_DNA"/>
</dbReference>
<feature type="domain" description="Reverse transcriptase Ty1/copia-type" evidence="4">
    <location>
        <begin position="1021"/>
        <end position="1126"/>
    </location>
</feature>
<gene>
    <name evidence="8" type="ORF">F3Y22_tig00110321pilonHSYRG00012</name>
</gene>
<accession>A0A6A3B3A7</accession>
<dbReference type="Proteomes" id="UP000436088">
    <property type="component" value="Unassembled WGS sequence"/>
</dbReference>
<dbReference type="Pfam" id="PF00394">
    <property type="entry name" value="Cu-oxidase"/>
    <property type="match status" value="1"/>
</dbReference>
<keyword evidence="9" id="KW-1185">Reference proteome</keyword>
<keyword evidence="1" id="KW-0645">Protease</keyword>
<dbReference type="GO" id="GO:0003676">
    <property type="term" value="F:nucleic acid binding"/>
    <property type="evidence" value="ECO:0007669"/>
    <property type="project" value="InterPro"/>
</dbReference>
<dbReference type="InterPro" id="IPR013103">
    <property type="entry name" value="RVT_2"/>
</dbReference>
<dbReference type="InterPro" id="IPR043502">
    <property type="entry name" value="DNA/RNA_pol_sf"/>
</dbReference>
<evidence type="ECO:0000313" key="9">
    <source>
        <dbReference type="Proteomes" id="UP000436088"/>
    </source>
</evidence>
<feature type="domain" description="Retrovirus-related Pol polyprotein from transposon TNT 1-94-like beta-barrel" evidence="6">
    <location>
        <begin position="464"/>
        <end position="541"/>
    </location>
</feature>
<feature type="domain" description="GAG-pre-integrase" evidence="5">
    <location>
        <begin position="573"/>
        <end position="641"/>
    </location>
</feature>
<protein>
    <submittedName>
        <fullName evidence="8">L-ascorbate oxidase-like protein</fullName>
    </submittedName>
</protein>
<name>A0A6A3B3A7_HIBSY</name>
<comment type="caution">
    <text evidence="8">The sequence shown here is derived from an EMBL/GenBank/DDBJ whole genome shotgun (WGS) entry which is preliminary data.</text>
</comment>
<evidence type="ECO:0000256" key="1">
    <source>
        <dbReference type="ARBA" id="ARBA00022750"/>
    </source>
</evidence>
<dbReference type="InterPro" id="IPR001117">
    <property type="entry name" value="Cu-oxidase_2nd"/>
</dbReference>
<dbReference type="GO" id="GO:0004190">
    <property type="term" value="F:aspartic-type endopeptidase activity"/>
    <property type="evidence" value="ECO:0007669"/>
    <property type="project" value="UniProtKB-KW"/>
</dbReference>
<dbReference type="CDD" id="cd09272">
    <property type="entry name" value="RNase_HI_RT_Ty1"/>
    <property type="match status" value="1"/>
</dbReference>
<dbReference type="SUPFAM" id="SSF53098">
    <property type="entry name" value="Ribonuclease H-like"/>
    <property type="match status" value="1"/>
</dbReference>
<dbReference type="PANTHER" id="PTHR11439">
    <property type="entry name" value="GAG-POL-RELATED RETROTRANSPOSON"/>
    <property type="match status" value="1"/>
</dbReference>
<dbReference type="Gene3D" id="2.60.40.420">
    <property type="entry name" value="Cupredoxins - blue copper proteins"/>
    <property type="match status" value="1"/>
</dbReference>